<dbReference type="GO" id="GO:0004419">
    <property type="term" value="F:hydroxymethylglutaryl-CoA lyase activity"/>
    <property type="evidence" value="ECO:0007669"/>
    <property type="project" value="UniProtKB-EC"/>
</dbReference>
<comment type="similarity">
    <text evidence="2">Belongs to the HMG-CoA lyase family.</text>
</comment>
<keyword evidence="4" id="KW-0479">Metal-binding</keyword>
<evidence type="ECO:0000256" key="3">
    <source>
        <dbReference type="ARBA" id="ARBA00012910"/>
    </source>
</evidence>
<evidence type="ECO:0000256" key="2">
    <source>
        <dbReference type="ARBA" id="ARBA00009405"/>
    </source>
</evidence>
<dbReference type="Proteomes" id="UP001212997">
    <property type="component" value="Unassembled WGS sequence"/>
</dbReference>
<dbReference type="PROSITE" id="PS50991">
    <property type="entry name" value="PYR_CT"/>
    <property type="match status" value="1"/>
</dbReference>
<feature type="domain" description="Pyruvate carboxyltransferase" evidence="7">
    <location>
        <begin position="33"/>
        <end position="336"/>
    </location>
</feature>
<dbReference type="Gene3D" id="3.20.20.70">
    <property type="entry name" value="Aldolase class I"/>
    <property type="match status" value="1"/>
</dbReference>
<dbReference type="GO" id="GO:0046951">
    <property type="term" value="P:ketone body biosynthetic process"/>
    <property type="evidence" value="ECO:0007669"/>
    <property type="project" value="TreeGrafter"/>
</dbReference>
<dbReference type="InterPro" id="IPR043594">
    <property type="entry name" value="HMGL"/>
</dbReference>
<dbReference type="GO" id="GO:0006552">
    <property type="term" value="P:L-leucine catabolic process"/>
    <property type="evidence" value="ECO:0007669"/>
    <property type="project" value="TreeGrafter"/>
</dbReference>
<gene>
    <name evidence="8" type="ORF">NLI96_g307</name>
</gene>
<dbReference type="GO" id="GO:0046872">
    <property type="term" value="F:metal ion binding"/>
    <property type="evidence" value="ECO:0007669"/>
    <property type="project" value="UniProtKB-KW"/>
</dbReference>
<dbReference type="PANTHER" id="PTHR42738:SF7">
    <property type="entry name" value="HYDROXYMETHYLGLUTARYL-COA LYASE"/>
    <property type="match status" value="1"/>
</dbReference>
<sequence length="369" mass="39390">MLSSRVYLRRSIALSLRLKNQSRQYATPAPNRVKIVEVGPRDGLQNEKSVISPDVKVELINRLGKAGMTAIEAGSFVSPKWVPQVIHQHFISYATNAHGITSDAKMAGTGEVISKMTRLPGRHYPVLIPNLKGLEHLLNLLAKHPPSPSSPPPTDEIAIFSAATDEFSKANTNCTVAESLARLEPVATTALQKGLRVRGYVSVVITCPYSGEVDYTKVKSVSRALLDMGCYEVSLGDTVGTGNPTSIREMLETVMGGSNGLPAQQLAAHFHDTFGTAVANVMTAIDMGIRTVDSAVGGLGGCPYSPGATGNVATEDVMYALKDSKYSVAGDLEAMVDIGAWISDLLGRQNASRAGRAITARKEREKQKG</sequence>
<dbReference type="EMBL" id="JANAWD010000004">
    <property type="protein sequence ID" value="KAJ3492003.1"/>
    <property type="molecule type" value="Genomic_DNA"/>
</dbReference>
<dbReference type="AlphaFoldDB" id="A0AAD5VF21"/>
<proteinExistence type="inferred from homology"/>
<keyword evidence="9" id="KW-1185">Reference proteome</keyword>
<dbReference type="NCBIfam" id="NF004283">
    <property type="entry name" value="PRK05692.1"/>
    <property type="match status" value="1"/>
</dbReference>
<evidence type="ECO:0000256" key="6">
    <source>
        <dbReference type="ARBA" id="ARBA00049877"/>
    </source>
</evidence>
<evidence type="ECO:0000259" key="7">
    <source>
        <dbReference type="PROSITE" id="PS50991"/>
    </source>
</evidence>
<name>A0AAD5VF21_9APHY</name>
<comment type="pathway">
    <text evidence="1">Metabolic intermediate metabolism; (S)-3-hydroxy-3-methylglutaryl-CoA degradation; acetoacetate from (S)-3-hydroxy-3-methylglutaryl-CoA: step 1/1.</text>
</comment>
<evidence type="ECO:0000256" key="4">
    <source>
        <dbReference type="ARBA" id="ARBA00022723"/>
    </source>
</evidence>
<dbReference type="PANTHER" id="PTHR42738">
    <property type="entry name" value="HYDROXYMETHYLGLUTARYL-COA LYASE"/>
    <property type="match status" value="1"/>
</dbReference>
<comment type="catalytic activity">
    <reaction evidence="6">
        <text>(3S)-3-hydroxy-3-methylglutaryl-CoA = acetoacetate + acetyl-CoA</text>
        <dbReference type="Rhea" id="RHEA:24404"/>
        <dbReference type="ChEBI" id="CHEBI:13705"/>
        <dbReference type="ChEBI" id="CHEBI:43074"/>
        <dbReference type="ChEBI" id="CHEBI:57288"/>
        <dbReference type="EC" id="4.1.3.4"/>
    </reaction>
</comment>
<evidence type="ECO:0000256" key="1">
    <source>
        <dbReference type="ARBA" id="ARBA00005143"/>
    </source>
</evidence>
<accession>A0AAD5VF21</accession>
<evidence type="ECO:0000256" key="5">
    <source>
        <dbReference type="ARBA" id="ARBA00023239"/>
    </source>
</evidence>
<dbReference type="CDD" id="cd07938">
    <property type="entry name" value="DRE_TIM_HMGL"/>
    <property type="match status" value="1"/>
</dbReference>
<dbReference type="InterPro" id="IPR000891">
    <property type="entry name" value="PYR_CT"/>
</dbReference>
<reference evidence="8" key="1">
    <citation type="submission" date="2022-07" db="EMBL/GenBank/DDBJ databases">
        <title>Genome Sequence of Physisporinus lineatus.</title>
        <authorList>
            <person name="Buettner E."/>
        </authorList>
    </citation>
    <scope>NUCLEOTIDE SEQUENCE</scope>
    <source>
        <strain evidence="8">VT162</strain>
    </source>
</reference>
<dbReference type="Pfam" id="PF00682">
    <property type="entry name" value="HMGL-like"/>
    <property type="match status" value="1"/>
</dbReference>
<organism evidence="8 9">
    <name type="scientific">Meripilus lineatus</name>
    <dbReference type="NCBI Taxonomy" id="2056292"/>
    <lineage>
        <taxon>Eukaryota</taxon>
        <taxon>Fungi</taxon>
        <taxon>Dikarya</taxon>
        <taxon>Basidiomycota</taxon>
        <taxon>Agaricomycotina</taxon>
        <taxon>Agaricomycetes</taxon>
        <taxon>Polyporales</taxon>
        <taxon>Meripilaceae</taxon>
        <taxon>Meripilus</taxon>
    </lineage>
</organism>
<dbReference type="FunFam" id="3.20.20.70:FF:000201">
    <property type="entry name" value="Hydroxymethylglutaryl-CoA lyase"/>
    <property type="match status" value="1"/>
</dbReference>
<dbReference type="SUPFAM" id="SSF51569">
    <property type="entry name" value="Aldolase"/>
    <property type="match status" value="1"/>
</dbReference>
<evidence type="ECO:0000313" key="8">
    <source>
        <dbReference type="EMBL" id="KAJ3492003.1"/>
    </source>
</evidence>
<evidence type="ECO:0000313" key="9">
    <source>
        <dbReference type="Proteomes" id="UP001212997"/>
    </source>
</evidence>
<protein>
    <recommendedName>
        <fullName evidence="3">hydroxymethylglutaryl-CoA lyase</fullName>
        <ecNumber evidence="3">4.1.3.4</ecNumber>
    </recommendedName>
</protein>
<dbReference type="EC" id="4.1.3.4" evidence="3"/>
<keyword evidence="5" id="KW-0456">Lyase</keyword>
<comment type="caution">
    <text evidence="8">The sequence shown here is derived from an EMBL/GenBank/DDBJ whole genome shotgun (WGS) entry which is preliminary data.</text>
</comment>
<dbReference type="InterPro" id="IPR013785">
    <property type="entry name" value="Aldolase_TIM"/>
</dbReference>